<organism evidence="1 2">
    <name type="scientific">Canavalia gladiata</name>
    <name type="common">Sword bean</name>
    <name type="synonym">Dolichos gladiatus</name>
    <dbReference type="NCBI Taxonomy" id="3824"/>
    <lineage>
        <taxon>Eukaryota</taxon>
        <taxon>Viridiplantae</taxon>
        <taxon>Streptophyta</taxon>
        <taxon>Embryophyta</taxon>
        <taxon>Tracheophyta</taxon>
        <taxon>Spermatophyta</taxon>
        <taxon>Magnoliopsida</taxon>
        <taxon>eudicotyledons</taxon>
        <taxon>Gunneridae</taxon>
        <taxon>Pentapetalae</taxon>
        <taxon>rosids</taxon>
        <taxon>fabids</taxon>
        <taxon>Fabales</taxon>
        <taxon>Fabaceae</taxon>
        <taxon>Papilionoideae</taxon>
        <taxon>50 kb inversion clade</taxon>
        <taxon>NPAAA clade</taxon>
        <taxon>indigoferoid/millettioid clade</taxon>
        <taxon>Phaseoleae</taxon>
        <taxon>Canavalia</taxon>
    </lineage>
</organism>
<name>A0AAN9M168_CANGL</name>
<protein>
    <submittedName>
        <fullName evidence="1">Uncharacterized protein</fullName>
    </submittedName>
</protein>
<comment type="caution">
    <text evidence="1">The sequence shown here is derived from an EMBL/GenBank/DDBJ whole genome shotgun (WGS) entry which is preliminary data.</text>
</comment>
<gene>
    <name evidence="1" type="ORF">VNO77_12833</name>
</gene>
<dbReference type="Proteomes" id="UP001367508">
    <property type="component" value="Unassembled WGS sequence"/>
</dbReference>
<keyword evidence="2" id="KW-1185">Reference proteome</keyword>
<evidence type="ECO:0000313" key="2">
    <source>
        <dbReference type="Proteomes" id="UP001367508"/>
    </source>
</evidence>
<reference evidence="1 2" key="1">
    <citation type="submission" date="2024-01" db="EMBL/GenBank/DDBJ databases">
        <title>The genomes of 5 underutilized Papilionoideae crops provide insights into root nodulation and disease resistanc.</title>
        <authorList>
            <person name="Jiang F."/>
        </authorList>
    </citation>
    <scope>NUCLEOTIDE SEQUENCE [LARGE SCALE GENOMIC DNA]</scope>
    <source>
        <strain evidence="1">LVBAO_FW01</strain>
        <tissue evidence="1">Leaves</tissue>
    </source>
</reference>
<proteinExistence type="predicted"/>
<evidence type="ECO:0000313" key="1">
    <source>
        <dbReference type="EMBL" id="KAK7343798.1"/>
    </source>
</evidence>
<dbReference type="EMBL" id="JAYMYQ010000003">
    <property type="protein sequence ID" value="KAK7343798.1"/>
    <property type="molecule type" value="Genomic_DNA"/>
</dbReference>
<dbReference type="AlphaFoldDB" id="A0AAN9M168"/>
<sequence>MISSKQKLREIVTIPQVQNLGGGDSEKYDQDMLHLMNHVKLTGMLKKKTSYSKSYYFDQLLRQKKGEKDKIPCIAGLKIDSILGGTIDSKRHHMLVLAVTCEPIQMYNL</sequence>
<accession>A0AAN9M168</accession>